<dbReference type="RefSeq" id="WP_208292827.1">
    <property type="nucleotide sequence ID" value="NZ_SOAW01000001.1"/>
</dbReference>
<comment type="caution">
    <text evidence="10">The sequence shown here is derived from an EMBL/GenBank/DDBJ whole genome shotgun (WGS) entry which is preliminary data.</text>
</comment>
<evidence type="ECO:0000256" key="6">
    <source>
        <dbReference type="ARBA" id="ARBA00022989"/>
    </source>
</evidence>
<organism evidence="10 11">
    <name type="scientific">Naumannella halotolerans</name>
    <dbReference type="NCBI Taxonomy" id="993414"/>
    <lineage>
        <taxon>Bacteria</taxon>
        <taxon>Bacillati</taxon>
        <taxon>Actinomycetota</taxon>
        <taxon>Actinomycetes</taxon>
        <taxon>Propionibacteriales</taxon>
        <taxon>Propionibacteriaceae</taxon>
        <taxon>Naumannella</taxon>
    </lineage>
</organism>
<dbReference type="CDD" id="cd06550">
    <property type="entry name" value="TM_ABC_iron-siderophores_like"/>
    <property type="match status" value="1"/>
</dbReference>
<protein>
    <submittedName>
        <fullName evidence="10">Iron complex transport system permease protein</fullName>
    </submittedName>
</protein>
<dbReference type="GO" id="GO:0005886">
    <property type="term" value="C:plasma membrane"/>
    <property type="evidence" value="ECO:0007669"/>
    <property type="project" value="UniProtKB-SubCell"/>
</dbReference>
<feature type="transmembrane region" description="Helical" evidence="9">
    <location>
        <begin position="150"/>
        <end position="168"/>
    </location>
</feature>
<name>A0A4R7JBE1_9ACTN</name>
<evidence type="ECO:0000256" key="7">
    <source>
        <dbReference type="ARBA" id="ARBA00023136"/>
    </source>
</evidence>
<feature type="transmembrane region" description="Helical" evidence="9">
    <location>
        <begin position="277"/>
        <end position="299"/>
    </location>
</feature>
<comment type="similarity">
    <text evidence="2">Belongs to the binding-protein-dependent transport system permease family. FecCD subfamily.</text>
</comment>
<dbReference type="PANTHER" id="PTHR30472">
    <property type="entry name" value="FERRIC ENTEROBACTIN TRANSPORT SYSTEM PERMEASE PROTEIN"/>
    <property type="match status" value="1"/>
</dbReference>
<evidence type="ECO:0000313" key="11">
    <source>
        <dbReference type="Proteomes" id="UP000295371"/>
    </source>
</evidence>
<dbReference type="Pfam" id="PF01032">
    <property type="entry name" value="FecCD"/>
    <property type="match status" value="1"/>
</dbReference>
<feature type="transmembrane region" description="Helical" evidence="9">
    <location>
        <begin position="239"/>
        <end position="265"/>
    </location>
</feature>
<dbReference type="PANTHER" id="PTHR30472:SF24">
    <property type="entry name" value="FERRIC ENTEROBACTIN TRANSPORT SYSTEM PERMEASE PROTEIN FEPG"/>
    <property type="match status" value="1"/>
</dbReference>
<keyword evidence="4" id="KW-1003">Cell membrane</keyword>
<evidence type="ECO:0000256" key="9">
    <source>
        <dbReference type="SAM" id="Phobius"/>
    </source>
</evidence>
<feature type="region of interest" description="Disordered" evidence="8">
    <location>
        <begin position="1"/>
        <end position="20"/>
    </location>
</feature>
<feature type="transmembrane region" description="Helical" evidence="9">
    <location>
        <begin position="189"/>
        <end position="212"/>
    </location>
</feature>
<keyword evidence="3" id="KW-0813">Transport</keyword>
<keyword evidence="6 9" id="KW-1133">Transmembrane helix</keyword>
<comment type="subcellular location">
    <subcellularLocation>
        <location evidence="1">Cell membrane</location>
        <topology evidence="1">Multi-pass membrane protein</topology>
    </subcellularLocation>
</comment>
<dbReference type="EMBL" id="SOAW01000001">
    <property type="protein sequence ID" value="TDT34286.1"/>
    <property type="molecule type" value="Genomic_DNA"/>
</dbReference>
<dbReference type="InterPro" id="IPR000522">
    <property type="entry name" value="ABC_transptr_permease_BtuC"/>
</dbReference>
<evidence type="ECO:0000313" key="10">
    <source>
        <dbReference type="EMBL" id="TDT34286.1"/>
    </source>
</evidence>
<sequence length="330" mass="33507">MQSPAASPNPGRLLGTRRRGGDADAAHHRYRCLPISPSELLTILLGGGEPTARFFVLEQRAPRAVAAVVVGICLALAGAIFQTLSNNPLGSPDIIGFTTGAATGGLVMILVAGASVPGGVATGATLGGLATALLVWSLSVGRGLAGERLILVGIAVGAMLSSINDYLLTRADLESAEAARAWQFGSLNAVGWGQLSGPVVIVGLPLLVLWLWSPSLRALETGDDLAAALGVRVTRDRTMLLATGVLFTAIGVAIGGPIGFVALAAPQIARRLTASPGISLLGSAALGAALLGSADLLAARILSPFQIPVGLATSAVGGLYLVWLLSRRRR</sequence>
<feature type="transmembrane region" description="Helical" evidence="9">
    <location>
        <begin position="120"/>
        <end position="138"/>
    </location>
</feature>
<dbReference type="AlphaFoldDB" id="A0A4R7JBE1"/>
<feature type="transmembrane region" description="Helical" evidence="9">
    <location>
        <begin position="305"/>
        <end position="325"/>
    </location>
</feature>
<keyword evidence="5 9" id="KW-0812">Transmembrane</keyword>
<evidence type="ECO:0000256" key="8">
    <source>
        <dbReference type="SAM" id="MobiDB-lite"/>
    </source>
</evidence>
<dbReference type="InterPro" id="IPR037294">
    <property type="entry name" value="ABC_BtuC-like"/>
</dbReference>
<feature type="transmembrane region" description="Helical" evidence="9">
    <location>
        <begin position="64"/>
        <end position="82"/>
    </location>
</feature>
<evidence type="ECO:0000256" key="5">
    <source>
        <dbReference type="ARBA" id="ARBA00022692"/>
    </source>
</evidence>
<gene>
    <name evidence="10" type="ORF">CLV29_1944</name>
</gene>
<proteinExistence type="inferred from homology"/>
<evidence type="ECO:0000256" key="1">
    <source>
        <dbReference type="ARBA" id="ARBA00004651"/>
    </source>
</evidence>
<accession>A0A4R7JBE1</accession>
<evidence type="ECO:0000256" key="3">
    <source>
        <dbReference type="ARBA" id="ARBA00022448"/>
    </source>
</evidence>
<keyword evidence="11" id="KW-1185">Reference proteome</keyword>
<dbReference type="Gene3D" id="1.10.3470.10">
    <property type="entry name" value="ABC transporter involved in vitamin B12 uptake, BtuC"/>
    <property type="match status" value="1"/>
</dbReference>
<evidence type="ECO:0000256" key="4">
    <source>
        <dbReference type="ARBA" id="ARBA00022475"/>
    </source>
</evidence>
<evidence type="ECO:0000256" key="2">
    <source>
        <dbReference type="ARBA" id="ARBA00007935"/>
    </source>
</evidence>
<keyword evidence="7 9" id="KW-0472">Membrane</keyword>
<reference evidence="10 11" key="1">
    <citation type="submission" date="2019-03" db="EMBL/GenBank/DDBJ databases">
        <title>Genomic Encyclopedia of Archaeal and Bacterial Type Strains, Phase II (KMG-II): from individual species to whole genera.</title>
        <authorList>
            <person name="Goeker M."/>
        </authorList>
    </citation>
    <scope>NUCLEOTIDE SEQUENCE [LARGE SCALE GENOMIC DNA]</scope>
    <source>
        <strain evidence="10 11">DSM 24323</strain>
    </source>
</reference>
<dbReference type="GO" id="GO:0022857">
    <property type="term" value="F:transmembrane transporter activity"/>
    <property type="evidence" value="ECO:0007669"/>
    <property type="project" value="InterPro"/>
</dbReference>
<feature type="transmembrane region" description="Helical" evidence="9">
    <location>
        <begin position="94"/>
        <end position="113"/>
    </location>
</feature>
<dbReference type="GO" id="GO:0033214">
    <property type="term" value="P:siderophore-iron import into cell"/>
    <property type="evidence" value="ECO:0007669"/>
    <property type="project" value="TreeGrafter"/>
</dbReference>
<dbReference type="Proteomes" id="UP000295371">
    <property type="component" value="Unassembled WGS sequence"/>
</dbReference>
<dbReference type="SUPFAM" id="SSF81345">
    <property type="entry name" value="ABC transporter involved in vitamin B12 uptake, BtuC"/>
    <property type="match status" value="1"/>
</dbReference>